<feature type="transmembrane region" description="Helical" evidence="1">
    <location>
        <begin position="12"/>
        <end position="30"/>
    </location>
</feature>
<organism evidence="2">
    <name type="scientific">Notodromas monacha</name>
    <dbReference type="NCBI Taxonomy" id="399045"/>
    <lineage>
        <taxon>Eukaryota</taxon>
        <taxon>Metazoa</taxon>
        <taxon>Ecdysozoa</taxon>
        <taxon>Arthropoda</taxon>
        <taxon>Crustacea</taxon>
        <taxon>Oligostraca</taxon>
        <taxon>Ostracoda</taxon>
        <taxon>Podocopa</taxon>
        <taxon>Podocopida</taxon>
        <taxon>Cypridocopina</taxon>
        <taxon>Cypridoidea</taxon>
        <taxon>Cyprididae</taxon>
        <taxon>Notodromas</taxon>
    </lineage>
</organism>
<evidence type="ECO:0000256" key="1">
    <source>
        <dbReference type="SAM" id="Phobius"/>
    </source>
</evidence>
<dbReference type="EMBL" id="CAJPEX010004221">
    <property type="protein sequence ID" value="CAG0922875.1"/>
    <property type="molecule type" value="Genomic_DNA"/>
</dbReference>
<feature type="non-terminal residue" evidence="2">
    <location>
        <position position="1"/>
    </location>
</feature>
<evidence type="ECO:0000313" key="2">
    <source>
        <dbReference type="EMBL" id="CAD7282723.1"/>
    </source>
</evidence>
<dbReference type="SUPFAM" id="SSF53335">
    <property type="entry name" value="S-adenosyl-L-methionine-dependent methyltransferases"/>
    <property type="match status" value="1"/>
</dbReference>
<evidence type="ECO:0000313" key="3">
    <source>
        <dbReference type="Proteomes" id="UP000678499"/>
    </source>
</evidence>
<dbReference type="AlphaFoldDB" id="A0A7R9BYC5"/>
<protein>
    <recommendedName>
        <fullName evidence="4">Methyltransferase</fullName>
    </recommendedName>
</protein>
<gene>
    <name evidence="2" type="ORF">NMOB1V02_LOCUS10344</name>
</gene>
<keyword evidence="1" id="KW-1133">Transmembrane helix</keyword>
<accession>A0A7R9BYC5</accession>
<keyword evidence="3" id="KW-1185">Reference proteome</keyword>
<dbReference type="InterPro" id="IPR029063">
    <property type="entry name" value="SAM-dependent_MTases_sf"/>
</dbReference>
<proteinExistence type="predicted"/>
<dbReference type="EMBL" id="OA886258">
    <property type="protein sequence ID" value="CAD7282723.1"/>
    <property type="molecule type" value="Genomic_DNA"/>
</dbReference>
<evidence type="ECO:0008006" key="4">
    <source>
        <dbReference type="Google" id="ProtNLM"/>
    </source>
</evidence>
<dbReference type="Proteomes" id="UP000678499">
    <property type="component" value="Unassembled WGS sequence"/>
</dbReference>
<name>A0A7R9BYC5_9CRUS</name>
<sequence>MALKYFDVRKTSVKVAFTVFIIIYGFWIYWHHQGSEPKYSLSLEQQNAWFQQQRDTAPPVQYLEEAVGVNFSLPHAPKAGKTELETGGWILKPEKLRGAHRLDPYLCKALEETLFRGKSVLDLGCGIGLYGICFLRLKNHPFSDPGTDIFTRAASGSSKAIPPFSSTAVFTAAKVVANVAAVKAAVDENGGIAFNDLEATSGMNTMLISRILRQKQGYNKKGTLKGLREWWTSTKPMIGSWTGYDGNPHVEDLTFGLVRRFDLSKPGSIGKTFDWVMSLEVGEHIPREYQ</sequence>
<keyword evidence="1" id="KW-0472">Membrane</keyword>
<reference evidence="2" key="1">
    <citation type="submission" date="2020-11" db="EMBL/GenBank/DDBJ databases">
        <authorList>
            <person name="Tran Van P."/>
        </authorList>
    </citation>
    <scope>NUCLEOTIDE SEQUENCE</scope>
</reference>
<keyword evidence="1" id="KW-0812">Transmembrane</keyword>
<dbReference type="Gene3D" id="3.40.50.150">
    <property type="entry name" value="Vaccinia Virus protein VP39"/>
    <property type="match status" value="1"/>
</dbReference>